<dbReference type="Proteomes" id="UP001142393">
    <property type="component" value="Unassembled WGS sequence"/>
</dbReference>
<gene>
    <name evidence="2" type="ORF">DFH05DRAFT_1529395</name>
</gene>
<dbReference type="EMBL" id="JANVFU010000015">
    <property type="protein sequence ID" value="KAJ3740108.1"/>
    <property type="molecule type" value="Genomic_DNA"/>
</dbReference>
<evidence type="ECO:0000313" key="2">
    <source>
        <dbReference type="EMBL" id="KAJ3740108.1"/>
    </source>
</evidence>
<dbReference type="Gene3D" id="2.60.120.620">
    <property type="entry name" value="q2cbj1_9rhob like domain"/>
    <property type="match status" value="1"/>
</dbReference>
<name>A0A9W8TTZ2_9AGAR</name>
<organism evidence="2 3">
    <name type="scientific">Lentinula detonsa</name>
    <dbReference type="NCBI Taxonomy" id="2804962"/>
    <lineage>
        <taxon>Eukaryota</taxon>
        <taxon>Fungi</taxon>
        <taxon>Dikarya</taxon>
        <taxon>Basidiomycota</taxon>
        <taxon>Agaricomycotina</taxon>
        <taxon>Agaricomycetes</taxon>
        <taxon>Agaricomycetidae</taxon>
        <taxon>Agaricales</taxon>
        <taxon>Marasmiineae</taxon>
        <taxon>Omphalotaceae</taxon>
        <taxon>Lentinula</taxon>
    </lineage>
</organism>
<evidence type="ECO:0008006" key="4">
    <source>
        <dbReference type="Google" id="ProtNLM"/>
    </source>
</evidence>
<evidence type="ECO:0000256" key="1">
    <source>
        <dbReference type="SAM" id="MobiDB-lite"/>
    </source>
</evidence>
<protein>
    <recommendedName>
        <fullName evidence="4">Fe2OG dioxygenase domain-containing protein</fullName>
    </recommendedName>
</protein>
<keyword evidence="3" id="KW-1185">Reference proteome</keyword>
<dbReference type="AlphaFoldDB" id="A0A9W8TTZ2"/>
<evidence type="ECO:0000313" key="3">
    <source>
        <dbReference type="Proteomes" id="UP001142393"/>
    </source>
</evidence>
<comment type="caution">
    <text evidence="2">The sequence shown here is derived from an EMBL/GenBank/DDBJ whole genome shotgun (WGS) entry which is preliminary data.</text>
</comment>
<feature type="region of interest" description="Disordered" evidence="1">
    <location>
        <begin position="55"/>
        <end position="74"/>
    </location>
</feature>
<proteinExistence type="predicted"/>
<reference evidence="2 3" key="1">
    <citation type="journal article" date="2023" name="Proc. Natl. Acad. Sci. U.S.A.">
        <title>A global phylogenomic analysis of the shiitake genus Lentinula.</title>
        <authorList>
            <person name="Sierra-Patev S."/>
            <person name="Min B."/>
            <person name="Naranjo-Ortiz M."/>
            <person name="Looney B."/>
            <person name="Konkel Z."/>
            <person name="Slot J.C."/>
            <person name="Sakamoto Y."/>
            <person name="Steenwyk J.L."/>
            <person name="Rokas A."/>
            <person name="Carro J."/>
            <person name="Camarero S."/>
            <person name="Ferreira P."/>
            <person name="Molpeceres G."/>
            <person name="Ruiz-Duenas F.J."/>
            <person name="Serrano A."/>
            <person name="Henrissat B."/>
            <person name="Drula E."/>
            <person name="Hughes K.W."/>
            <person name="Mata J.L."/>
            <person name="Ishikawa N.K."/>
            <person name="Vargas-Isla R."/>
            <person name="Ushijima S."/>
            <person name="Smith C.A."/>
            <person name="Donoghue J."/>
            <person name="Ahrendt S."/>
            <person name="Andreopoulos W."/>
            <person name="He G."/>
            <person name="LaButti K."/>
            <person name="Lipzen A."/>
            <person name="Ng V."/>
            <person name="Riley R."/>
            <person name="Sandor L."/>
            <person name="Barry K."/>
            <person name="Martinez A.T."/>
            <person name="Xiao Y."/>
            <person name="Gibbons J.G."/>
            <person name="Terashima K."/>
            <person name="Grigoriev I.V."/>
            <person name="Hibbett D."/>
        </authorList>
    </citation>
    <scope>NUCLEOTIDE SEQUENCE [LARGE SCALE GENOMIC DNA]</scope>
    <source>
        <strain evidence="2 3">TFB7810</strain>
    </source>
</reference>
<accession>A0A9W8TTZ2</accession>
<sequence length="304" mass="34923">MEPHKLAVYEQGGHSDWHRDTTHGDNHHGTVLIALNTSWKGGDLYLRHRGVETSFDMQPRKPSGAGGKAGATSGSVLHRCRTQNSTRYGRRKKSYLNVTRCIQLEWRYNKFLNDPYDYRSPIDPTQFEIPDTTVENEETLIRLNNLLTNEFSPRIEEVGFPLRHLYRRQSILPHYLKGVAALIYQHFLNSNFFNISLHPIMLTAETTRDQDLYPGDDSTCAVIKYPIDLLEQGTPSSYITDSSDSNTTTTDDSTRFFLYDTLDVRLIYKKEWVDNAGNEPQEGSCRYFGGGMYLRLKEQPGEDK</sequence>